<dbReference type="GO" id="GO:0000976">
    <property type="term" value="F:transcription cis-regulatory region binding"/>
    <property type="evidence" value="ECO:0007669"/>
    <property type="project" value="TreeGrafter"/>
</dbReference>
<dbReference type="SUPFAM" id="SSF46689">
    <property type="entry name" value="Homeodomain-like"/>
    <property type="match status" value="1"/>
</dbReference>
<dbReference type="EMBL" id="SLWS01000019">
    <property type="protein sequence ID" value="TCO46561.1"/>
    <property type="molecule type" value="Genomic_DNA"/>
</dbReference>
<organism evidence="6 7">
    <name type="scientific">Actinocrispum wychmicini</name>
    <dbReference type="NCBI Taxonomy" id="1213861"/>
    <lineage>
        <taxon>Bacteria</taxon>
        <taxon>Bacillati</taxon>
        <taxon>Actinomycetota</taxon>
        <taxon>Actinomycetes</taxon>
        <taxon>Pseudonocardiales</taxon>
        <taxon>Pseudonocardiaceae</taxon>
        <taxon>Actinocrispum</taxon>
    </lineage>
</organism>
<feature type="domain" description="HTH tetR-type" evidence="5">
    <location>
        <begin position="4"/>
        <end position="63"/>
    </location>
</feature>
<accession>A0A4R2IMX3</accession>
<dbReference type="PRINTS" id="PR00455">
    <property type="entry name" value="HTHTETR"/>
</dbReference>
<feature type="DNA-binding region" description="H-T-H motif" evidence="4">
    <location>
        <begin position="26"/>
        <end position="45"/>
    </location>
</feature>
<keyword evidence="2 4" id="KW-0238">DNA-binding</keyword>
<comment type="caution">
    <text evidence="6">The sequence shown here is derived from an EMBL/GenBank/DDBJ whole genome shotgun (WGS) entry which is preliminary data.</text>
</comment>
<name>A0A4R2IMX3_9PSEU</name>
<dbReference type="InterPro" id="IPR009057">
    <property type="entry name" value="Homeodomain-like_sf"/>
</dbReference>
<evidence type="ECO:0000256" key="1">
    <source>
        <dbReference type="ARBA" id="ARBA00023015"/>
    </source>
</evidence>
<dbReference type="InterPro" id="IPR001647">
    <property type="entry name" value="HTH_TetR"/>
</dbReference>
<dbReference type="GO" id="GO:0003700">
    <property type="term" value="F:DNA-binding transcription factor activity"/>
    <property type="evidence" value="ECO:0007669"/>
    <property type="project" value="TreeGrafter"/>
</dbReference>
<protein>
    <submittedName>
        <fullName evidence="6">TetR family transcriptional regulator</fullName>
    </submittedName>
</protein>
<evidence type="ECO:0000313" key="6">
    <source>
        <dbReference type="EMBL" id="TCO46561.1"/>
    </source>
</evidence>
<keyword evidence="1" id="KW-0805">Transcription regulation</keyword>
<dbReference type="OrthoDB" id="3539650at2"/>
<keyword evidence="3" id="KW-0804">Transcription</keyword>
<sequence length="183" mass="19777">MSPEKRREMIVSAVLPLLVEYGAAITTSQIARAAGIGEATVFRAFTDKDELLDACVAEAVRMDHALDAIAAIPLDIPLDERLVEAASALAAHMARMGALFGSLHASGYHRERRGRPKDARRESLHAVRDALAELFEPEAGRLRLPAAQLAMVLTSLMMNRGRSPENAPSTAELIDLFLHGALT</sequence>
<proteinExistence type="predicted"/>
<evidence type="ECO:0000313" key="7">
    <source>
        <dbReference type="Proteomes" id="UP000295680"/>
    </source>
</evidence>
<evidence type="ECO:0000256" key="3">
    <source>
        <dbReference type="ARBA" id="ARBA00023163"/>
    </source>
</evidence>
<keyword evidence="7" id="KW-1185">Reference proteome</keyword>
<dbReference type="Proteomes" id="UP000295680">
    <property type="component" value="Unassembled WGS sequence"/>
</dbReference>
<evidence type="ECO:0000256" key="2">
    <source>
        <dbReference type="ARBA" id="ARBA00023125"/>
    </source>
</evidence>
<dbReference type="Gene3D" id="1.10.357.10">
    <property type="entry name" value="Tetracycline Repressor, domain 2"/>
    <property type="match status" value="1"/>
</dbReference>
<dbReference type="InterPro" id="IPR050109">
    <property type="entry name" value="HTH-type_TetR-like_transc_reg"/>
</dbReference>
<dbReference type="PANTHER" id="PTHR30055">
    <property type="entry name" value="HTH-TYPE TRANSCRIPTIONAL REGULATOR RUTR"/>
    <property type="match status" value="1"/>
</dbReference>
<evidence type="ECO:0000256" key="4">
    <source>
        <dbReference type="PROSITE-ProRule" id="PRU00335"/>
    </source>
</evidence>
<reference evidence="6 7" key="1">
    <citation type="submission" date="2019-03" db="EMBL/GenBank/DDBJ databases">
        <title>Genomic Encyclopedia of Type Strains, Phase IV (KMG-IV): sequencing the most valuable type-strain genomes for metagenomic binning, comparative biology and taxonomic classification.</title>
        <authorList>
            <person name="Goeker M."/>
        </authorList>
    </citation>
    <scope>NUCLEOTIDE SEQUENCE [LARGE SCALE GENOMIC DNA]</scope>
    <source>
        <strain evidence="6 7">DSM 45934</strain>
    </source>
</reference>
<gene>
    <name evidence="6" type="ORF">EV192_119140</name>
</gene>
<evidence type="ECO:0000259" key="5">
    <source>
        <dbReference type="PROSITE" id="PS50977"/>
    </source>
</evidence>
<dbReference type="RefSeq" id="WP_132126023.1">
    <property type="nucleotide sequence ID" value="NZ_SLWS01000019.1"/>
</dbReference>
<dbReference type="PROSITE" id="PS50977">
    <property type="entry name" value="HTH_TETR_2"/>
    <property type="match status" value="1"/>
</dbReference>
<dbReference type="PANTHER" id="PTHR30055:SF234">
    <property type="entry name" value="HTH-TYPE TRANSCRIPTIONAL REGULATOR BETI"/>
    <property type="match status" value="1"/>
</dbReference>
<dbReference type="AlphaFoldDB" id="A0A4R2IMX3"/>
<dbReference type="Pfam" id="PF00440">
    <property type="entry name" value="TetR_N"/>
    <property type="match status" value="1"/>
</dbReference>